<dbReference type="CDD" id="cd00158">
    <property type="entry name" value="RHOD"/>
    <property type="match status" value="1"/>
</dbReference>
<dbReference type="EMBL" id="FOCQ01000008">
    <property type="protein sequence ID" value="SEN27068.1"/>
    <property type="molecule type" value="Genomic_DNA"/>
</dbReference>
<proteinExistence type="predicted"/>
<organism evidence="2 3">
    <name type="scientific">Lihuaxuella thermophila</name>
    <dbReference type="NCBI Taxonomy" id="1173111"/>
    <lineage>
        <taxon>Bacteria</taxon>
        <taxon>Bacillati</taxon>
        <taxon>Bacillota</taxon>
        <taxon>Bacilli</taxon>
        <taxon>Bacillales</taxon>
        <taxon>Thermoactinomycetaceae</taxon>
        <taxon>Lihuaxuella</taxon>
    </lineage>
</organism>
<sequence length="114" mass="13107">MAQNEDRYHISAAEFALKYKNREFDEQKVTIIDVREPEEWAVYHLERSKLIPMNTIPARLGELDPGKKIYLICAHGVRSLHVANYLLHHGFQDVVNVDGGLAEVSLYLDEQDLS</sequence>
<dbReference type="STRING" id="1173111.SAMN05444955_10828"/>
<keyword evidence="2" id="KW-0808">Transferase</keyword>
<dbReference type="SMART" id="SM00450">
    <property type="entry name" value="RHOD"/>
    <property type="match status" value="1"/>
</dbReference>
<dbReference type="InterPro" id="IPR050229">
    <property type="entry name" value="GlpE_sulfurtransferase"/>
</dbReference>
<name>A0A1H8F7P8_9BACL</name>
<evidence type="ECO:0000259" key="1">
    <source>
        <dbReference type="PROSITE" id="PS50206"/>
    </source>
</evidence>
<feature type="domain" description="Rhodanese" evidence="1">
    <location>
        <begin position="25"/>
        <end position="113"/>
    </location>
</feature>
<dbReference type="PANTHER" id="PTHR43031:SF17">
    <property type="entry name" value="SULFURTRANSFERASE YTWF-RELATED"/>
    <property type="match status" value="1"/>
</dbReference>
<dbReference type="PROSITE" id="PS50206">
    <property type="entry name" value="RHODANESE_3"/>
    <property type="match status" value="1"/>
</dbReference>
<dbReference type="RefSeq" id="WP_089968974.1">
    <property type="nucleotide sequence ID" value="NZ_FOCQ01000008.1"/>
</dbReference>
<dbReference type="Gene3D" id="3.40.250.10">
    <property type="entry name" value="Rhodanese-like domain"/>
    <property type="match status" value="1"/>
</dbReference>
<dbReference type="InterPro" id="IPR001763">
    <property type="entry name" value="Rhodanese-like_dom"/>
</dbReference>
<keyword evidence="3" id="KW-1185">Reference proteome</keyword>
<dbReference type="Pfam" id="PF00581">
    <property type="entry name" value="Rhodanese"/>
    <property type="match status" value="1"/>
</dbReference>
<evidence type="ECO:0000313" key="2">
    <source>
        <dbReference type="EMBL" id="SEN27068.1"/>
    </source>
</evidence>
<dbReference type="GO" id="GO:0016740">
    <property type="term" value="F:transferase activity"/>
    <property type="evidence" value="ECO:0007669"/>
    <property type="project" value="UniProtKB-KW"/>
</dbReference>
<dbReference type="SUPFAM" id="SSF52821">
    <property type="entry name" value="Rhodanese/Cell cycle control phosphatase"/>
    <property type="match status" value="1"/>
</dbReference>
<gene>
    <name evidence="2" type="ORF">SAMN05444955_10828</name>
</gene>
<dbReference type="InterPro" id="IPR036873">
    <property type="entry name" value="Rhodanese-like_dom_sf"/>
</dbReference>
<reference evidence="2 3" key="1">
    <citation type="submission" date="2016-10" db="EMBL/GenBank/DDBJ databases">
        <authorList>
            <person name="de Groot N.N."/>
        </authorList>
    </citation>
    <scope>NUCLEOTIDE SEQUENCE [LARGE SCALE GENOMIC DNA]</scope>
    <source>
        <strain evidence="2 3">DSM 46701</strain>
    </source>
</reference>
<dbReference type="Proteomes" id="UP000199695">
    <property type="component" value="Unassembled WGS sequence"/>
</dbReference>
<accession>A0A1H8F7P8</accession>
<dbReference type="OrthoDB" id="9800872at2"/>
<protein>
    <submittedName>
        <fullName evidence="2">Rhodanese-related sulfurtransferase</fullName>
    </submittedName>
</protein>
<evidence type="ECO:0000313" key="3">
    <source>
        <dbReference type="Proteomes" id="UP000199695"/>
    </source>
</evidence>
<dbReference type="PANTHER" id="PTHR43031">
    <property type="entry name" value="FAD-DEPENDENT OXIDOREDUCTASE"/>
    <property type="match status" value="1"/>
</dbReference>
<dbReference type="AlphaFoldDB" id="A0A1H8F7P8"/>